<evidence type="ECO:0000256" key="6">
    <source>
        <dbReference type="ARBA" id="ARBA00022490"/>
    </source>
</evidence>
<feature type="compositionally biased region" description="Basic and acidic residues" evidence="13">
    <location>
        <begin position="133"/>
        <end position="154"/>
    </location>
</feature>
<dbReference type="Proteomes" id="UP000215902">
    <property type="component" value="Unassembled WGS sequence"/>
</dbReference>
<evidence type="ECO:0000256" key="7">
    <source>
        <dbReference type="ARBA" id="ARBA00022787"/>
    </source>
</evidence>
<dbReference type="GO" id="GO:0035694">
    <property type="term" value="P:mitochondrial protein catabolic process"/>
    <property type="evidence" value="ECO:0007669"/>
    <property type="project" value="InterPro"/>
</dbReference>
<dbReference type="InterPro" id="IPR031981">
    <property type="entry name" value="MIEAP_C"/>
</dbReference>
<evidence type="ECO:0000256" key="3">
    <source>
        <dbReference type="ARBA" id="ARBA00004496"/>
    </source>
</evidence>
<sequence length="549" mass="60197">MSESLQRLVEIGVFSHLHGKLQKWSDEYKINTADENLAKACEIVELNARLQGQLFKLLSLCASEGRLYGAGAAGIKSRLLPLLGQGFFASGLSSDASLSVIKDAVSKECRANEAQKSYEESLAQLEEALSRSRAENEDIKAELESTRQELERQGRASASEKMFDEAELRQLQQRLSEAEADRSRLQSRADLVDDYDRRVRLLRGEIDDLHARLYGPAPLPPPPLPPLPLRLPGPGGCGFPDYFAPPPMSPPPPPPPLTPADGRLARSISGHLAGLHGPPPAVSPLSQADPLLRSRRQALIARYLDLAGSARREASDALRRCYDDEENNQRIIGAAVQEAFSLAKLTFREYKSRVRTQLLLSHVGPASLDEAVQDFINCHHQPEDLQSMTEDVIRALTRDNRLYLPPGISYDVIGPFIRAACQLAWEMATLAQPLELARCRDGEIFDEKKYRRTYDSEFTAPLVAHYTWPALVQGSEVVARGEACTRRGAATSSTQRTRSTSRNFGSRSGSPARGLESGQPTRESGTASHSATEAAAAAAKGRTGSYYAD</sequence>
<evidence type="ECO:0000256" key="8">
    <source>
        <dbReference type="ARBA" id="ARBA00023054"/>
    </source>
</evidence>
<dbReference type="EMBL" id="NIVC01001403">
    <property type="protein sequence ID" value="PAA68325.1"/>
    <property type="molecule type" value="Genomic_DNA"/>
</dbReference>
<evidence type="ECO:0000256" key="13">
    <source>
        <dbReference type="SAM" id="MobiDB-lite"/>
    </source>
</evidence>
<feature type="compositionally biased region" description="Low complexity" evidence="13">
    <location>
        <begin position="524"/>
        <end position="549"/>
    </location>
</feature>
<dbReference type="GO" id="GO:0005759">
    <property type="term" value="C:mitochondrial matrix"/>
    <property type="evidence" value="ECO:0007669"/>
    <property type="project" value="UniProtKB-SubCell"/>
</dbReference>
<dbReference type="Pfam" id="PF16026">
    <property type="entry name" value="MIEAP"/>
    <property type="match status" value="1"/>
</dbReference>
<name>A0A267F3H9_9PLAT</name>
<keyword evidence="6" id="KW-0963">Cytoplasm</keyword>
<feature type="domain" description="Mitochondria-eating protein C-terminal" evidence="14">
    <location>
        <begin position="295"/>
        <end position="485"/>
    </location>
</feature>
<feature type="compositionally biased region" description="Low complexity" evidence="13">
    <location>
        <begin position="486"/>
        <end position="502"/>
    </location>
</feature>
<protein>
    <recommendedName>
        <fullName evidence="5">Mitochondria-eating protein</fullName>
    </recommendedName>
    <alternativeName>
        <fullName evidence="12">Spermatogenesis-associated protein 18</fullName>
    </alternativeName>
</protein>
<dbReference type="GO" id="GO:0035695">
    <property type="term" value="P:mitophagy by internal vacuole formation"/>
    <property type="evidence" value="ECO:0007669"/>
    <property type="project" value="TreeGrafter"/>
</dbReference>
<proteinExistence type="inferred from homology"/>
<dbReference type="AlphaFoldDB" id="A0A267F3H9"/>
<organism evidence="15 16">
    <name type="scientific">Macrostomum lignano</name>
    <dbReference type="NCBI Taxonomy" id="282301"/>
    <lineage>
        <taxon>Eukaryota</taxon>
        <taxon>Metazoa</taxon>
        <taxon>Spiralia</taxon>
        <taxon>Lophotrochozoa</taxon>
        <taxon>Platyhelminthes</taxon>
        <taxon>Rhabditophora</taxon>
        <taxon>Macrostomorpha</taxon>
        <taxon>Macrostomida</taxon>
        <taxon>Macrostomidae</taxon>
        <taxon>Macrostomum</taxon>
    </lineage>
</organism>
<keyword evidence="7" id="KW-1000">Mitochondrion outer membrane</keyword>
<keyword evidence="8" id="KW-0175">Coiled coil</keyword>
<keyword evidence="11" id="KW-0472">Membrane</keyword>
<comment type="similarity">
    <text evidence="4">Belongs to the MIEAP family.</text>
</comment>
<feature type="region of interest" description="Disordered" evidence="13">
    <location>
        <begin position="133"/>
        <end position="163"/>
    </location>
</feature>
<evidence type="ECO:0000256" key="11">
    <source>
        <dbReference type="ARBA" id="ARBA00023136"/>
    </source>
</evidence>
<keyword evidence="9" id="KW-0446">Lipid-binding</keyword>
<keyword evidence="16" id="KW-1185">Reference proteome</keyword>
<comment type="caution">
    <text evidence="15">The sequence shown here is derived from an EMBL/GenBank/DDBJ whole genome shotgun (WGS) entry which is preliminary data.</text>
</comment>
<feature type="region of interest" description="Disordered" evidence="13">
    <location>
        <begin position="486"/>
        <end position="549"/>
    </location>
</feature>
<dbReference type="STRING" id="282301.A0A267F3H9"/>
<evidence type="ECO:0000256" key="2">
    <source>
        <dbReference type="ARBA" id="ARBA00004305"/>
    </source>
</evidence>
<evidence type="ECO:0000256" key="12">
    <source>
        <dbReference type="ARBA" id="ARBA00032687"/>
    </source>
</evidence>
<evidence type="ECO:0000256" key="9">
    <source>
        <dbReference type="ARBA" id="ARBA00023121"/>
    </source>
</evidence>
<comment type="subcellular location">
    <subcellularLocation>
        <location evidence="3">Cytoplasm</location>
    </subcellularLocation>
    <subcellularLocation>
        <location evidence="2">Mitochondrion matrix</location>
    </subcellularLocation>
    <subcellularLocation>
        <location evidence="1">Mitochondrion outer membrane</location>
    </subcellularLocation>
</comment>
<dbReference type="PANTHER" id="PTHR21771">
    <property type="entry name" value="MITOCHONDRIA-EATING PROTEIN-RELATED"/>
    <property type="match status" value="1"/>
</dbReference>
<dbReference type="OrthoDB" id="5966837at2759"/>
<dbReference type="GO" id="GO:0005741">
    <property type="term" value="C:mitochondrial outer membrane"/>
    <property type="evidence" value="ECO:0007669"/>
    <property type="project" value="UniProtKB-SubCell"/>
</dbReference>
<evidence type="ECO:0000256" key="10">
    <source>
        <dbReference type="ARBA" id="ARBA00023128"/>
    </source>
</evidence>
<evidence type="ECO:0000256" key="5">
    <source>
        <dbReference type="ARBA" id="ARBA00019863"/>
    </source>
</evidence>
<reference evidence="15 16" key="1">
    <citation type="submission" date="2017-06" db="EMBL/GenBank/DDBJ databases">
        <title>A platform for efficient transgenesis in Macrostomum lignano, a flatworm model organism for stem cell research.</title>
        <authorList>
            <person name="Berezikov E."/>
        </authorList>
    </citation>
    <scope>NUCLEOTIDE SEQUENCE [LARGE SCALE GENOMIC DNA]</scope>
    <source>
        <strain evidence="15">DV1</strain>
        <tissue evidence="15">Whole organism</tissue>
    </source>
</reference>
<evidence type="ECO:0000313" key="16">
    <source>
        <dbReference type="Proteomes" id="UP000215902"/>
    </source>
</evidence>
<evidence type="ECO:0000256" key="1">
    <source>
        <dbReference type="ARBA" id="ARBA00004294"/>
    </source>
</evidence>
<evidence type="ECO:0000259" key="14">
    <source>
        <dbReference type="Pfam" id="PF16026"/>
    </source>
</evidence>
<dbReference type="InterPro" id="IPR026169">
    <property type="entry name" value="MIEAP"/>
</dbReference>
<evidence type="ECO:0000313" key="15">
    <source>
        <dbReference type="EMBL" id="PAA68325.1"/>
    </source>
</evidence>
<keyword evidence="10" id="KW-0496">Mitochondrion</keyword>
<evidence type="ECO:0000256" key="4">
    <source>
        <dbReference type="ARBA" id="ARBA00008233"/>
    </source>
</evidence>
<dbReference type="GO" id="GO:0008289">
    <property type="term" value="F:lipid binding"/>
    <property type="evidence" value="ECO:0007669"/>
    <property type="project" value="UniProtKB-KW"/>
</dbReference>
<dbReference type="PANTHER" id="PTHR21771:SF0">
    <property type="entry name" value="MITOCHONDRIA-EATING PROTEIN"/>
    <property type="match status" value="1"/>
</dbReference>
<gene>
    <name evidence="15" type="ORF">BOX15_Mlig020459g1</name>
</gene>
<accession>A0A267F3H9</accession>